<reference evidence="1" key="1">
    <citation type="submission" date="2023-05" db="EMBL/GenBank/DDBJ databases">
        <authorList>
            <person name="Stuckert A."/>
        </authorList>
    </citation>
    <scope>NUCLEOTIDE SEQUENCE</scope>
</reference>
<dbReference type="EMBL" id="CATNWA010018963">
    <property type="protein sequence ID" value="CAI9610512.1"/>
    <property type="molecule type" value="Genomic_DNA"/>
</dbReference>
<gene>
    <name evidence="1" type="ORF">SPARVUS_LOCUS14422168</name>
</gene>
<name>A0ABN9GM50_9NEOB</name>
<organism evidence="1 2">
    <name type="scientific">Staurois parvus</name>
    <dbReference type="NCBI Taxonomy" id="386267"/>
    <lineage>
        <taxon>Eukaryota</taxon>
        <taxon>Metazoa</taxon>
        <taxon>Chordata</taxon>
        <taxon>Craniata</taxon>
        <taxon>Vertebrata</taxon>
        <taxon>Euteleostomi</taxon>
        <taxon>Amphibia</taxon>
        <taxon>Batrachia</taxon>
        <taxon>Anura</taxon>
        <taxon>Neobatrachia</taxon>
        <taxon>Ranoidea</taxon>
        <taxon>Ranidae</taxon>
        <taxon>Staurois</taxon>
    </lineage>
</organism>
<keyword evidence="2" id="KW-1185">Reference proteome</keyword>
<dbReference type="Proteomes" id="UP001162483">
    <property type="component" value="Unassembled WGS sequence"/>
</dbReference>
<sequence length="67" mass="8226">MMFYRMFLYWRSRVPHVNKVQSQKMPAQMSYQLRLNPNHQKLKDYVLLELIYLLNLSSVQMMEPLSF</sequence>
<proteinExistence type="predicted"/>
<accession>A0ABN9GM50</accession>
<evidence type="ECO:0000313" key="2">
    <source>
        <dbReference type="Proteomes" id="UP001162483"/>
    </source>
</evidence>
<protein>
    <submittedName>
        <fullName evidence="1">Uncharacterized protein</fullName>
    </submittedName>
</protein>
<comment type="caution">
    <text evidence="1">The sequence shown here is derived from an EMBL/GenBank/DDBJ whole genome shotgun (WGS) entry which is preliminary data.</text>
</comment>
<evidence type="ECO:0000313" key="1">
    <source>
        <dbReference type="EMBL" id="CAI9610512.1"/>
    </source>
</evidence>